<sequence>MTILTSVCVAIWTWLSLSSLGVGQSLPTVDLGYQVQRASSFNSTGQFYNFSNIRYAQPPIGELRWAPPVSPTGRNTTTNDGTSFGPICPQAIPGWIIIAEEFVASYVLGTTDEFNYTSALEAANKFNATYSPSSGTSEDCLFLDIFVPKSIFDSSAKRKRSGGAPVLVWVYGGGYTEGSKVANGSPAGIIKASQANETEGVIVVAMNYRLGAFGWLSGPTFSTNGTQNLGLYDQRLALEWVQEHIGKFGGDPNRVTVIGESAGGGSIFHQITAFAGQKPVPFQQAVLQSAAWLPTPSGFQQELVYQEFLGRLNVSTLEEARQLPSEVLQEANYAQIAAASYGTFVCK</sequence>
<name>A0A0G2GHY7_PHACM</name>
<reference evidence="5 6" key="1">
    <citation type="submission" date="2015-05" db="EMBL/GenBank/DDBJ databases">
        <title>Distinctive expansion of gene families associated with plant cell wall degradation and secondary metabolism in the genomes of grapevine trunk pathogens.</title>
        <authorList>
            <person name="Lawrence D.P."/>
            <person name="Travadon R."/>
            <person name="Rolshausen P.E."/>
            <person name="Baumgartner K."/>
        </authorList>
    </citation>
    <scope>NUCLEOTIDE SEQUENCE [LARGE SCALE GENOMIC DNA]</scope>
    <source>
        <strain evidence="5">UCRPC4</strain>
    </source>
</reference>
<dbReference type="Pfam" id="PF00135">
    <property type="entry name" value="COesterase"/>
    <property type="match status" value="1"/>
</dbReference>
<keyword evidence="6" id="KW-1185">Reference proteome</keyword>
<keyword evidence="2 3" id="KW-0378">Hydrolase</keyword>
<proteinExistence type="inferred from homology"/>
<dbReference type="PROSITE" id="PS00941">
    <property type="entry name" value="CARBOXYLESTERASE_B_2"/>
    <property type="match status" value="1"/>
</dbReference>
<evidence type="ECO:0000256" key="2">
    <source>
        <dbReference type="ARBA" id="ARBA00022801"/>
    </source>
</evidence>
<protein>
    <recommendedName>
        <fullName evidence="3">Carboxylic ester hydrolase</fullName>
        <ecNumber evidence="3">3.1.1.-</ecNumber>
    </recommendedName>
</protein>
<evidence type="ECO:0000259" key="4">
    <source>
        <dbReference type="Pfam" id="PF00135"/>
    </source>
</evidence>
<dbReference type="Proteomes" id="UP000053317">
    <property type="component" value="Unassembled WGS sequence"/>
</dbReference>
<gene>
    <name evidence="5" type="ORF">UCRPC4_g02973</name>
</gene>
<dbReference type="InterPro" id="IPR029058">
    <property type="entry name" value="AB_hydrolase_fold"/>
</dbReference>
<feature type="chain" id="PRO_5005117716" description="Carboxylic ester hydrolase" evidence="3">
    <location>
        <begin position="24"/>
        <end position="347"/>
    </location>
</feature>
<dbReference type="EC" id="3.1.1.-" evidence="3"/>
<dbReference type="PROSITE" id="PS00122">
    <property type="entry name" value="CARBOXYLESTERASE_B_1"/>
    <property type="match status" value="1"/>
</dbReference>
<evidence type="ECO:0000256" key="1">
    <source>
        <dbReference type="ARBA" id="ARBA00005964"/>
    </source>
</evidence>
<dbReference type="SUPFAM" id="SSF53474">
    <property type="entry name" value="alpha/beta-Hydrolases"/>
    <property type="match status" value="1"/>
</dbReference>
<organism evidence="5 6">
    <name type="scientific">Phaeomoniella chlamydospora</name>
    <name type="common">Phaeoacremonium chlamydosporum</name>
    <dbReference type="NCBI Taxonomy" id="158046"/>
    <lineage>
        <taxon>Eukaryota</taxon>
        <taxon>Fungi</taxon>
        <taxon>Dikarya</taxon>
        <taxon>Ascomycota</taxon>
        <taxon>Pezizomycotina</taxon>
        <taxon>Eurotiomycetes</taxon>
        <taxon>Chaetothyriomycetidae</taxon>
        <taxon>Phaeomoniellales</taxon>
        <taxon>Phaeomoniellaceae</taxon>
        <taxon>Phaeomoniella</taxon>
    </lineage>
</organism>
<evidence type="ECO:0000256" key="3">
    <source>
        <dbReference type="RuleBase" id="RU361235"/>
    </source>
</evidence>
<dbReference type="EMBL" id="LCWF01000070">
    <property type="protein sequence ID" value="KKY23188.1"/>
    <property type="molecule type" value="Genomic_DNA"/>
</dbReference>
<dbReference type="AlphaFoldDB" id="A0A0G2GHY7"/>
<dbReference type="InterPro" id="IPR019826">
    <property type="entry name" value="Carboxylesterase_B_AS"/>
</dbReference>
<evidence type="ECO:0000313" key="5">
    <source>
        <dbReference type="EMBL" id="KKY23188.1"/>
    </source>
</evidence>
<feature type="domain" description="Carboxylesterase type B" evidence="4">
    <location>
        <begin position="42"/>
        <end position="293"/>
    </location>
</feature>
<reference evidence="5 6" key="2">
    <citation type="submission" date="2015-05" db="EMBL/GenBank/DDBJ databases">
        <authorList>
            <person name="Morales-Cruz A."/>
            <person name="Amrine K.C."/>
            <person name="Cantu D."/>
        </authorList>
    </citation>
    <scope>NUCLEOTIDE SEQUENCE [LARGE SCALE GENOMIC DNA]</scope>
    <source>
        <strain evidence="5">UCRPC4</strain>
    </source>
</reference>
<keyword evidence="3" id="KW-0732">Signal</keyword>
<dbReference type="GO" id="GO:0016787">
    <property type="term" value="F:hydrolase activity"/>
    <property type="evidence" value="ECO:0007669"/>
    <property type="project" value="UniProtKB-KW"/>
</dbReference>
<evidence type="ECO:0000313" key="6">
    <source>
        <dbReference type="Proteomes" id="UP000053317"/>
    </source>
</evidence>
<accession>A0A0G2GHY7</accession>
<comment type="similarity">
    <text evidence="1 3">Belongs to the type-B carboxylesterase/lipase family.</text>
</comment>
<dbReference type="InterPro" id="IPR002018">
    <property type="entry name" value="CarbesteraseB"/>
</dbReference>
<dbReference type="InterPro" id="IPR050309">
    <property type="entry name" value="Type-B_Carboxylest/Lipase"/>
</dbReference>
<feature type="signal peptide" evidence="3">
    <location>
        <begin position="1"/>
        <end position="23"/>
    </location>
</feature>
<dbReference type="Gene3D" id="3.40.50.1820">
    <property type="entry name" value="alpha/beta hydrolase"/>
    <property type="match status" value="1"/>
</dbReference>
<dbReference type="InterPro" id="IPR019819">
    <property type="entry name" value="Carboxylesterase_B_CS"/>
</dbReference>
<comment type="caution">
    <text evidence="5">The sequence shown here is derived from an EMBL/GenBank/DDBJ whole genome shotgun (WGS) entry which is preliminary data.</text>
</comment>
<dbReference type="PANTHER" id="PTHR11559">
    <property type="entry name" value="CARBOXYLESTERASE"/>
    <property type="match status" value="1"/>
</dbReference>
<dbReference type="OrthoDB" id="408631at2759"/>